<accession>A0A1Z2XQJ7</accession>
<organism evidence="3 5">
    <name type="scientific">Acutalibacter muris</name>
    <dbReference type="NCBI Taxonomy" id="1796620"/>
    <lineage>
        <taxon>Bacteria</taxon>
        <taxon>Bacillati</taxon>
        <taxon>Bacillota</taxon>
        <taxon>Clostridia</taxon>
        <taxon>Eubacteriales</taxon>
        <taxon>Acutalibacteraceae</taxon>
        <taxon>Acutalibacter</taxon>
    </lineage>
</organism>
<name>A0A1Z2XQJ7_9FIRM</name>
<dbReference type="EMBL" id="CP065321">
    <property type="protein sequence ID" value="QQR29956.1"/>
    <property type="molecule type" value="Genomic_DNA"/>
</dbReference>
<reference evidence="3 5" key="3">
    <citation type="submission" date="2020-11" db="EMBL/GenBank/DDBJ databases">
        <title>Closed and high quality bacterial genomes of the OMM12 community.</title>
        <authorList>
            <person name="Marbouty M."/>
            <person name="Lamy-Besnier Q."/>
            <person name="Debarbieux L."/>
            <person name="Koszul R."/>
        </authorList>
    </citation>
    <scope>NUCLEOTIDE SEQUENCE [LARGE SCALE GENOMIC DNA]</scope>
    <source>
        <strain evidence="3 5">KB18</strain>
    </source>
</reference>
<keyword evidence="2" id="KW-0808">Transferase</keyword>
<dbReference type="GO" id="GO:0016740">
    <property type="term" value="F:transferase activity"/>
    <property type="evidence" value="ECO:0007669"/>
    <property type="project" value="UniProtKB-KW"/>
</dbReference>
<dbReference type="Pfam" id="PF00535">
    <property type="entry name" value="Glycos_transf_2"/>
    <property type="match status" value="1"/>
</dbReference>
<evidence type="ECO:0000313" key="4">
    <source>
        <dbReference type="Proteomes" id="UP000196710"/>
    </source>
</evidence>
<sequence length="357" mass="41426">MGTISLCMIVRDEEDVLARCLSSAADLVEEIIIVDTGSKDRTKEIAKSFTDKLFDFTWREDFAAARNFAFSHAAGDYCMWLDADDVIAQPDREKFPALKESLDGNTDVVMMPYYTGFDSNGRVTFSYYRERIIKNGAGMVWKGKVHEVIETRGKVIYSDCGITHSKLRPSDPDRNLRIFEKMLEEGEVLDPRQQYYYGRELYYHGRYLEALEVFGKFLEEGRGWLENNIEACRQCAYCWYALNREDRALTALFSSFAYDVPRAEICCDIGRHFFDRQLWEQAAYWYSRALACERRDGRGGFVQPECYGFQPCIQLCVCYSRLGRQEEARAYNERAAIFQPDSPAVAYNRAYFESLEK</sequence>
<dbReference type="SUPFAM" id="SSF53448">
    <property type="entry name" value="Nucleotide-diphospho-sugar transferases"/>
    <property type="match status" value="1"/>
</dbReference>
<dbReference type="KEGG" id="amur:ADH66_08400"/>
<reference evidence="2" key="1">
    <citation type="journal article" date="2017" name="Genome Announc.">
        <title>High-Quality Whole-Genome Sequences of the Oligo-Mouse-Microbiota Bacterial Community.</title>
        <authorList>
            <person name="Garzetti D."/>
            <person name="Brugiroux S."/>
            <person name="Bunk B."/>
            <person name="Pukall R."/>
            <person name="McCoy K.D."/>
            <person name="Macpherson A.J."/>
            <person name="Stecher B."/>
        </authorList>
    </citation>
    <scope>NUCLEOTIDE SEQUENCE</scope>
    <source>
        <strain evidence="2">KB18</strain>
    </source>
</reference>
<protein>
    <submittedName>
        <fullName evidence="2">Glycosyl transferase</fullName>
    </submittedName>
    <submittedName>
        <fullName evidence="3">Glycosyltransferase</fullName>
    </submittedName>
</protein>
<dbReference type="AlphaFoldDB" id="A0A1Z2XQJ7"/>
<gene>
    <name evidence="2" type="ORF">ADH66_08400</name>
    <name evidence="3" type="ORF">I5Q82_18440</name>
</gene>
<dbReference type="InterPro" id="IPR001173">
    <property type="entry name" value="Glyco_trans_2-like"/>
</dbReference>
<dbReference type="Gene3D" id="1.25.40.10">
    <property type="entry name" value="Tetratricopeptide repeat domain"/>
    <property type="match status" value="1"/>
</dbReference>
<dbReference type="SUPFAM" id="SSF48452">
    <property type="entry name" value="TPR-like"/>
    <property type="match status" value="1"/>
</dbReference>
<dbReference type="Proteomes" id="UP000196710">
    <property type="component" value="Chromosome"/>
</dbReference>
<reference evidence="4" key="2">
    <citation type="submission" date="2017-05" db="EMBL/GenBank/DDBJ databases">
        <title>Improved OligoMM genomes.</title>
        <authorList>
            <person name="Garzetti D."/>
        </authorList>
    </citation>
    <scope>NUCLEOTIDE SEQUENCE [LARGE SCALE GENOMIC DNA]</scope>
    <source>
        <strain evidence="4">KB18</strain>
    </source>
</reference>
<dbReference type="InterPro" id="IPR029044">
    <property type="entry name" value="Nucleotide-diphossugar_trans"/>
</dbReference>
<proteinExistence type="predicted"/>
<dbReference type="Gene3D" id="3.90.550.10">
    <property type="entry name" value="Spore Coat Polysaccharide Biosynthesis Protein SpsA, Chain A"/>
    <property type="match status" value="1"/>
</dbReference>
<dbReference type="InterPro" id="IPR011990">
    <property type="entry name" value="TPR-like_helical_dom_sf"/>
</dbReference>
<dbReference type="CDD" id="cd02511">
    <property type="entry name" value="Beta4Glucosyltransferase"/>
    <property type="match status" value="1"/>
</dbReference>
<dbReference type="PANTHER" id="PTHR43630">
    <property type="entry name" value="POLY-BETA-1,6-N-ACETYL-D-GLUCOSAMINE SYNTHASE"/>
    <property type="match status" value="1"/>
</dbReference>
<dbReference type="Proteomes" id="UP000596035">
    <property type="component" value="Chromosome"/>
</dbReference>
<keyword evidence="4" id="KW-1185">Reference proteome</keyword>
<evidence type="ECO:0000259" key="1">
    <source>
        <dbReference type="Pfam" id="PF00535"/>
    </source>
</evidence>
<dbReference type="PANTHER" id="PTHR43630:SF2">
    <property type="entry name" value="GLYCOSYLTRANSFERASE"/>
    <property type="match status" value="1"/>
</dbReference>
<dbReference type="EMBL" id="CP021422">
    <property type="protein sequence ID" value="ASB40679.1"/>
    <property type="molecule type" value="Genomic_DNA"/>
</dbReference>
<evidence type="ECO:0000313" key="2">
    <source>
        <dbReference type="EMBL" id="ASB40679.1"/>
    </source>
</evidence>
<evidence type="ECO:0000313" key="3">
    <source>
        <dbReference type="EMBL" id="QQR29956.1"/>
    </source>
</evidence>
<feature type="domain" description="Glycosyltransferase 2-like" evidence="1">
    <location>
        <begin position="5"/>
        <end position="127"/>
    </location>
</feature>
<dbReference type="RefSeq" id="WP_066533564.1">
    <property type="nucleotide sequence ID" value="NZ_CP021422.1"/>
</dbReference>
<evidence type="ECO:0000313" key="5">
    <source>
        <dbReference type="Proteomes" id="UP000596035"/>
    </source>
</evidence>